<dbReference type="Proteomes" id="UP000807716">
    <property type="component" value="Unassembled WGS sequence"/>
</dbReference>
<proteinExistence type="predicted"/>
<dbReference type="InterPro" id="IPR006966">
    <property type="entry name" value="Peroxin-3"/>
</dbReference>
<accession>A0A9P6Q3F5</accession>
<sequence length="597" mass="66154">MIGAIQGFAQRHRRGLMITAGITGGIYMMGKYAKSKLIEFQEKSAQERTAKENMKRRFEQNQQDCVFTVLSLLPTLGDQLLHELNVELITAKLQQSRSQRPTPQPTPESSMILPPQKKADDPEQVTATTTTTDQSTAEHANGSSTEPASTSTEGQQDESASSSNDSSDGEQPNGVEAKAEAEATTPASPASSSSSSPASDDDDNDESDKDKESNGHVSSAEPTGSSESPAETPHEEGKPEEKQEDNKATPNGSIASAPAPAIKVHADHEQQQQPLQQEPTPAATPDAEQPPAIDRRTKLELWNELKTMSFTRTLTALYSLTFLTLLTQLQLNLLGRFTYVSSVMALSSTDPSIRVETSTTSSKGSMSTTNGQLDFQTEKKYLTFSYWVLHEGWRRWNARVHAVVQDIVGKLSLKQSLTAKDFAELLNEIRERLEYTKNEQTGEMERVNMREYILPDDIADEREVLRAGGLDELEVMVEDPVLRSLLDETRDFIDSQDFATVLDKTLTTIFARFHLALQPTFNPFLLAEPRQMIEEIENEDDVDRAVPLAVLLPLVARQVHLIIHGVPNEYVDSLSRVKELQAFSAIIYSSFSEQLVN</sequence>
<feature type="compositionally biased region" description="Basic and acidic residues" evidence="1">
    <location>
        <begin position="232"/>
        <end position="247"/>
    </location>
</feature>
<dbReference type="PANTHER" id="PTHR28080:SF1">
    <property type="entry name" value="PEROXISOMAL BIOGENESIS FACTOR 3"/>
    <property type="match status" value="1"/>
</dbReference>
<organism evidence="2 3">
    <name type="scientific">Actinomortierella ambigua</name>
    <dbReference type="NCBI Taxonomy" id="1343610"/>
    <lineage>
        <taxon>Eukaryota</taxon>
        <taxon>Fungi</taxon>
        <taxon>Fungi incertae sedis</taxon>
        <taxon>Mucoromycota</taxon>
        <taxon>Mortierellomycotina</taxon>
        <taxon>Mortierellomycetes</taxon>
        <taxon>Mortierellales</taxon>
        <taxon>Mortierellaceae</taxon>
        <taxon>Actinomortierella</taxon>
    </lineage>
</organism>
<evidence type="ECO:0000313" key="2">
    <source>
        <dbReference type="EMBL" id="KAG0257665.1"/>
    </source>
</evidence>
<dbReference type="AlphaFoldDB" id="A0A9P6Q3F5"/>
<dbReference type="GO" id="GO:0030674">
    <property type="term" value="F:protein-macromolecule adaptor activity"/>
    <property type="evidence" value="ECO:0007669"/>
    <property type="project" value="TreeGrafter"/>
</dbReference>
<dbReference type="PANTHER" id="PTHR28080">
    <property type="entry name" value="PEROXISOMAL BIOGENESIS FACTOR 3"/>
    <property type="match status" value="1"/>
</dbReference>
<feature type="compositionally biased region" description="Polar residues" evidence="1">
    <location>
        <begin position="133"/>
        <end position="154"/>
    </location>
</feature>
<evidence type="ECO:0000256" key="1">
    <source>
        <dbReference type="SAM" id="MobiDB-lite"/>
    </source>
</evidence>
<dbReference type="Pfam" id="PF04882">
    <property type="entry name" value="Peroxin-3"/>
    <property type="match status" value="1"/>
</dbReference>
<feature type="compositionally biased region" description="Low complexity" evidence="1">
    <location>
        <begin position="157"/>
        <end position="166"/>
    </location>
</feature>
<feature type="region of interest" description="Disordered" evidence="1">
    <location>
        <begin position="93"/>
        <end position="291"/>
    </location>
</feature>
<name>A0A9P6Q3F5_9FUNG</name>
<dbReference type="GO" id="GO:0005778">
    <property type="term" value="C:peroxisomal membrane"/>
    <property type="evidence" value="ECO:0007669"/>
    <property type="project" value="InterPro"/>
</dbReference>
<reference evidence="2" key="1">
    <citation type="journal article" date="2020" name="Fungal Divers.">
        <title>Resolving the Mortierellaceae phylogeny through synthesis of multi-gene phylogenetics and phylogenomics.</title>
        <authorList>
            <person name="Vandepol N."/>
            <person name="Liber J."/>
            <person name="Desiro A."/>
            <person name="Na H."/>
            <person name="Kennedy M."/>
            <person name="Barry K."/>
            <person name="Grigoriev I.V."/>
            <person name="Miller A.N."/>
            <person name="O'Donnell K."/>
            <person name="Stajich J.E."/>
            <person name="Bonito G."/>
        </authorList>
    </citation>
    <scope>NUCLEOTIDE SEQUENCE</scope>
    <source>
        <strain evidence="2">BC1065</strain>
    </source>
</reference>
<dbReference type="GO" id="GO:0045046">
    <property type="term" value="P:protein import into peroxisome membrane"/>
    <property type="evidence" value="ECO:0007669"/>
    <property type="project" value="TreeGrafter"/>
</dbReference>
<feature type="compositionally biased region" description="Low complexity" evidence="1">
    <location>
        <begin position="182"/>
        <end position="198"/>
    </location>
</feature>
<feature type="compositionally biased region" description="Low complexity" evidence="1">
    <location>
        <begin position="271"/>
        <end position="285"/>
    </location>
</feature>
<evidence type="ECO:0000313" key="3">
    <source>
        <dbReference type="Proteomes" id="UP000807716"/>
    </source>
</evidence>
<dbReference type="EMBL" id="JAAAJB010000351">
    <property type="protein sequence ID" value="KAG0257665.1"/>
    <property type="molecule type" value="Genomic_DNA"/>
</dbReference>
<dbReference type="OrthoDB" id="45930at2759"/>
<protein>
    <submittedName>
        <fullName evidence="2">Peroxin</fullName>
    </submittedName>
</protein>
<gene>
    <name evidence="2" type="primary">PEX3</name>
    <name evidence="2" type="ORF">DFQ27_005003</name>
</gene>
<comment type="caution">
    <text evidence="2">The sequence shown here is derived from an EMBL/GenBank/DDBJ whole genome shotgun (WGS) entry which is preliminary data.</text>
</comment>
<keyword evidence="3" id="KW-1185">Reference proteome</keyword>
<feature type="compositionally biased region" description="Polar residues" evidence="1">
    <location>
        <begin position="215"/>
        <end position="229"/>
    </location>
</feature>